<dbReference type="RefSeq" id="WP_038068395.1">
    <property type="nucleotide sequence ID" value="NZ_FOVB01000017.1"/>
</dbReference>
<sequence>MAFDVTSVGPLSDAEIVQHVRDAAENLNRILSAASKAGLALELETTKSRIILGERVPPTVKVNASRPL</sequence>
<comment type="caution">
    <text evidence="1">The sequence shown here is derived from an EMBL/GenBank/DDBJ whole genome shotgun (WGS) entry which is preliminary data.</text>
</comment>
<evidence type="ECO:0000313" key="2">
    <source>
        <dbReference type="Proteomes" id="UP000027725"/>
    </source>
</evidence>
<keyword evidence="2" id="KW-1185">Reference proteome</keyword>
<name>A0A074TEE0_9RHOB</name>
<dbReference type="STRING" id="1185766.SAMN05216224_11715"/>
<proteinExistence type="predicted"/>
<gene>
    <name evidence="1" type="ORF">DL1_11415</name>
</gene>
<dbReference type="Proteomes" id="UP000027725">
    <property type="component" value="Unassembled WGS sequence"/>
</dbReference>
<organism evidence="1 2">
    <name type="scientific">Thioclava dalianensis</name>
    <dbReference type="NCBI Taxonomy" id="1185766"/>
    <lineage>
        <taxon>Bacteria</taxon>
        <taxon>Pseudomonadati</taxon>
        <taxon>Pseudomonadota</taxon>
        <taxon>Alphaproteobacteria</taxon>
        <taxon>Rhodobacterales</taxon>
        <taxon>Paracoccaceae</taxon>
        <taxon>Thioclava</taxon>
    </lineage>
</organism>
<dbReference type="EMBL" id="JHEH01000030">
    <property type="protein sequence ID" value="KEP68545.1"/>
    <property type="molecule type" value="Genomic_DNA"/>
</dbReference>
<reference evidence="1 2" key="1">
    <citation type="submission" date="2014-03" db="EMBL/GenBank/DDBJ databases">
        <title>The draft genome sequence of Thioclava dalianensis DLFJ1-1.</title>
        <authorList>
            <person name="Lai Q."/>
            <person name="Shao Z."/>
        </authorList>
    </citation>
    <scope>NUCLEOTIDE SEQUENCE [LARGE SCALE GENOMIC DNA]</scope>
    <source>
        <strain evidence="1 2">DLFJ1-1</strain>
    </source>
</reference>
<accession>A0A074TEE0</accession>
<protein>
    <submittedName>
        <fullName evidence="1">Uncharacterized protein</fullName>
    </submittedName>
</protein>
<evidence type="ECO:0000313" key="1">
    <source>
        <dbReference type="EMBL" id="KEP68545.1"/>
    </source>
</evidence>
<dbReference type="AlphaFoldDB" id="A0A074TEE0"/>